<dbReference type="Proteomes" id="UP001153642">
    <property type="component" value="Unassembled WGS sequence"/>
</dbReference>
<gene>
    <name evidence="2" type="ORF">OSR52_02240</name>
</gene>
<evidence type="ECO:0000313" key="3">
    <source>
        <dbReference type="Proteomes" id="UP001153642"/>
    </source>
</evidence>
<feature type="transmembrane region" description="Helical" evidence="1">
    <location>
        <begin position="145"/>
        <end position="169"/>
    </location>
</feature>
<feature type="transmembrane region" description="Helical" evidence="1">
    <location>
        <begin position="190"/>
        <end position="211"/>
    </location>
</feature>
<reference evidence="2" key="1">
    <citation type="submission" date="2022-11" db="EMBL/GenBank/DDBJ databases">
        <title>High-quality draft genome sequence of Galbibacter sp. strain CMA-7.</title>
        <authorList>
            <person name="Wei L."/>
            <person name="Dong C."/>
            <person name="Shao Z."/>
        </authorList>
    </citation>
    <scope>NUCLEOTIDE SEQUENCE</scope>
    <source>
        <strain evidence="2">CMA-7</strain>
    </source>
</reference>
<feature type="transmembrane region" description="Helical" evidence="1">
    <location>
        <begin position="337"/>
        <end position="358"/>
    </location>
</feature>
<dbReference type="EMBL" id="JAPMUA010000001">
    <property type="protein sequence ID" value="MDG3584671.1"/>
    <property type="molecule type" value="Genomic_DNA"/>
</dbReference>
<name>A0ABT6FN37_9FLAO</name>
<protein>
    <submittedName>
        <fullName evidence="2">PepSY domain-containing protein</fullName>
    </submittedName>
</protein>
<keyword evidence="1" id="KW-1133">Transmembrane helix</keyword>
<evidence type="ECO:0000313" key="2">
    <source>
        <dbReference type="EMBL" id="MDG3584671.1"/>
    </source>
</evidence>
<comment type="caution">
    <text evidence="2">The sequence shown here is derived from an EMBL/GenBank/DDBJ whole genome shotgun (WGS) entry which is preliminary data.</text>
</comment>
<keyword evidence="1" id="KW-0472">Membrane</keyword>
<keyword evidence="3" id="KW-1185">Reference proteome</keyword>
<keyword evidence="1" id="KW-0812">Transmembrane</keyword>
<evidence type="ECO:0000256" key="1">
    <source>
        <dbReference type="SAM" id="Phobius"/>
    </source>
</evidence>
<dbReference type="InterPro" id="IPR005625">
    <property type="entry name" value="PepSY-ass_TM"/>
</dbReference>
<dbReference type="Pfam" id="PF03929">
    <property type="entry name" value="PepSY_TM"/>
    <property type="match status" value="1"/>
</dbReference>
<accession>A0ABT6FN37</accession>
<sequence length="375" mass="42871">MKLKTAKRWFSWHKWTSLICTIFLLLLCLTGLPLIFHEEIEHLQENFTVETIEGQQRLSYDKLVEIAESKNPGKHVRYAFWEKDEHPNQVLFDVVEHPDDHFEKSKYVLINEYTGAVLSEPENEGFMYIMLRLHTDMFAGIPGKLFMGLMGILFIISIVSGIVLYGPIMKNFDFGMVRKHKSKRLQWLDTHNLLGIVMVVWLTVVGLTGIINTLSDVVLGLWQQGQLAEMTAPYKNEKPIEGSLSSLEAAVNVAENKIPTMDVSLVAYPGTPFTSKHHYAVFMKGNTELTSRLLMPVLIDAKSGTITDARKMPWYVNTLFISQPLHFGDYGGITLKIIWAVFDVLTIVILITGLYLWFERRKSKITFSKNNSKVK</sequence>
<dbReference type="PANTHER" id="PTHR34219:SF3">
    <property type="entry name" value="BLL7967 PROTEIN"/>
    <property type="match status" value="1"/>
</dbReference>
<dbReference type="PANTHER" id="PTHR34219">
    <property type="entry name" value="IRON-REGULATED INNER MEMBRANE PROTEIN-RELATED"/>
    <property type="match status" value="1"/>
</dbReference>
<dbReference type="RefSeq" id="WP_277898429.1">
    <property type="nucleotide sequence ID" value="NZ_JAPMUA010000001.1"/>
</dbReference>
<proteinExistence type="predicted"/>
<organism evidence="2 3">
    <name type="scientific">Galbibacter pacificus</name>
    <dbReference type="NCBI Taxonomy" id="2996052"/>
    <lineage>
        <taxon>Bacteria</taxon>
        <taxon>Pseudomonadati</taxon>
        <taxon>Bacteroidota</taxon>
        <taxon>Flavobacteriia</taxon>
        <taxon>Flavobacteriales</taxon>
        <taxon>Flavobacteriaceae</taxon>
        <taxon>Galbibacter</taxon>
    </lineage>
</organism>